<dbReference type="Pfam" id="PF06985">
    <property type="entry name" value="HET"/>
    <property type="match status" value="1"/>
</dbReference>
<name>A0A6A5ZWS6_9PLEO</name>
<proteinExistence type="predicted"/>
<feature type="domain" description="Heterokaryon incompatibility" evidence="1">
    <location>
        <begin position="55"/>
        <end position="206"/>
    </location>
</feature>
<dbReference type="Pfam" id="PF26639">
    <property type="entry name" value="Het-6_barrel"/>
    <property type="match status" value="1"/>
</dbReference>
<evidence type="ECO:0000313" key="2">
    <source>
        <dbReference type="EMBL" id="KAF2123217.1"/>
    </source>
</evidence>
<evidence type="ECO:0000259" key="1">
    <source>
        <dbReference type="Pfam" id="PF06985"/>
    </source>
</evidence>
<gene>
    <name evidence="2" type="ORF">BDV96DRAFT_562118</name>
</gene>
<organism evidence="2 3">
    <name type="scientific">Lophiotrema nucula</name>
    <dbReference type="NCBI Taxonomy" id="690887"/>
    <lineage>
        <taxon>Eukaryota</taxon>
        <taxon>Fungi</taxon>
        <taxon>Dikarya</taxon>
        <taxon>Ascomycota</taxon>
        <taxon>Pezizomycotina</taxon>
        <taxon>Dothideomycetes</taxon>
        <taxon>Pleosporomycetidae</taxon>
        <taxon>Pleosporales</taxon>
        <taxon>Lophiotremataceae</taxon>
        <taxon>Lophiotrema</taxon>
    </lineage>
</organism>
<dbReference type="EMBL" id="ML977310">
    <property type="protein sequence ID" value="KAF2123217.1"/>
    <property type="molecule type" value="Genomic_DNA"/>
</dbReference>
<dbReference type="Proteomes" id="UP000799770">
    <property type="component" value="Unassembled WGS sequence"/>
</dbReference>
<dbReference type="OrthoDB" id="3553147at2759"/>
<sequence length="645" mass="73001">MSSDDVQSITKHSYYKYKPIPPGGWFRLLRLKPGKADKALRFELFTEDLQHKPRFQAISYVWGSPQGTIPVECDGKVLLITPSLEAALLCVRDATSDVILWADAICINQESVAEKNHQVNLMAMIYERANRVLVWLGKDVQDDARDAFALIKETNQYFELGLTKYGHVDQVPTISPESSILSIDRWLPLQKLFDQPWFSRVWCIQEIGLAKTAIVLYGSRSIQWSELIQFILLEYRRPELQAIPVTLKIGRTIDAFNLLWCTYGNFESWKIERPYIQYLSKLPHHASRSHFFNLLLTGARFNATDGRDHVYAFLGHPSAVNKNNRRIFEADYSLDIDEVHHLVATALLELTGSLLILSAAEQTIETLESDFPSWIPRWNNGNRSVLLSPYPGQNYYYSACSGMEDSQDFEARPSHVGHPRGQKVSQSTLRVRGIFVAAVHATAEVLHREELAKTSHESNETTSRRLNPLEEAWNMAKKAAAFKHEDGLCDFSLTVTAGLDRHRQPATPDLGQHWNNFEAFCASKFSETFNEQHSAALKHQIPKADGGEEKMGNAQHFFVAARQICHGRRVFMTDKGSLGLGPAPMQKEDLCCVLVGARVPFVLRSTRTPGHYRVVGECYLQGYMEGKAVDEMKSGNLDLENFVLA</sequence>
<dbReference type="PANTHER" id="PTHR24148:SF64">
    <property type="entry name" value="HETEROKARYON INCOMPATIBILITY DOMAIN-CONTAINING PROTEIN"/>
    <property type="match status" value="1"/>
</dbReference>
<dbReference type="InterPro" id="IPR010730">
    <property type="entry name" value="HET"/>
</dbReference>
<dbReference type="PANTHER" id="PTHR24148">
    <property type="entry name" value="ANKYRIN REPEAT DOMAIN-CONTAINING PROTEIN 39 HOMOLOG-RELATED"/>
    <property type="match status" value="1"/>
</dbReference>
<accession>A0A6A5ZWS6</accession>
<reference evidence="2" key="1">
    <citation type="journal article" date="2020" name="Stud. Mycol.">
        <title>101 Dothideomycetes genomes: a test case for predicting lifestyles and emergence of pathogens.</title>
        <authorList>
            <person name="Haridas S."/>
            <person name="Albert R."/>
            <person name="Binder M."/>
            <person name="Bloem J."/>
            <person name="Labutti K."/>
            <person name="Salamov A."/>
            <person name="Andreopoulos B."/>
            <person name="Baker S."/>
            <person name="Barry K."/>
            <person name="Bills G."/>
            <person name="Bluhm B."/>
            <person name="Cannon C."/>
            <person name="Castanera R."/>
            <person name="Culley D."/>
            <person name="Daum C."/>
            <person name="Ezra D."/>
            <person name="Gonzalez J."/>
            <person name="Henrissat B."/>
            <person name="Kuo A."/>
            <person name="Liang C."/>
            <person name="Lipzen A."/>
            <person name="Lutzoni F."/>
            <person name="Magnuson J."/>
            <person name="Mondo S."/>
            <person name="Nolan M."/>
            <person name="Ohm R."/>
            <person name="Pangilinan J."/>
            <person name="Park H.-J."/>
            <person name="Ramirez L."/>
            <person name="Alfaro M."/>
            <person name="Sun H."/>
            <person name="Tritt A."/>
            <person name="Yoshinaga Y."/>
            <person name="Zwiers L.-H."/>
            <person name="Turgeon B."/>
            <person name="Goodwin S."/>
            <person name="Spatafora J."/>
            <person name="Crous P."/>
            <person name="Grigoriev I."/>
        </authorList>
    </citation>
    <scope>NUCLEOTIDE SEQUENCE</scope>
    <source>
        <strain evidence="2">CBS 627.86</strain>
    </source>
</reference>
<protein>
    <submittedName>
        <fullName evidence="2">Heterokaryon incompatibility protein-domain-containing protein</fullName>
    </submittedName>
</protein>
<evidence type="ECO:0000313" key="3">
    <source>
        <dbReference type="Proteomes" id="UP000799770"/>
    </source>
</evidence>
<dbReference type="AlphaFoldDB" id="A0A6A5ZWS6"/>
<keyword evidence="3" id="KW-1185">Reference proteome</keyword>
<dbReference type="InterPro" id="IPR052895">
    <property type="entry name" value="HetReg/Transcr_Mod"/>
</dbReference>